<dbReference type="SUPFAM" id="SSF46689">
    <property type="entry name" value="Homeodomain-like"/>
    <property type="match status" value="2"/>
</dbReference>
<evidence type="ECO:0000313" key="7">
    <source>
        <dbReference type="Proteomes" id="UP000663440"/>
    </source>
</evidence>
<dbReference type="PANTHER" id="PTHR46796">
    <property type="entry name" value="HTH-TYPE TRANSCRIPTIONAL ACTIVATOR RHAS-RELATED"/>
    <property type="match status" value="1"/>
</dbReference>
<evidence type="ECO:0000256" key="3">
    <source>
        <dbReference type="ARBA" id="ARBA00023159"/>
    </source>
</evidence>
<evidence type="ECO:0000256" key="4">
    <source>
        <dbReference type="ARBA" id="ARBA00023163"/>
    </source>
</evidence>
<keyword evidence="4" id="KW-0804">Transcription</keyword>
<evidence type="ECO:0000256" key="2">
    <source>
        <dbReference type="ARBA" id="ARBA00023125"/>
    </source>
</evidence>
<keyword evidence="2" id="KW-0238">DNA-binding</keyword>
<keyword evidence="7" id="KW-1185">Reference proteome</keyword>
<keyword evidence="1" id="KW-0805">Transcription regulation</keyword>
<sequence>MQVVKNSNTYHKLPILDGLELLNAQNNTVSFPYHTHDTFNIALILKHTFDTKLTDKHLHAPAGTLSITNPFEVHATPCDGKTGNSFFTFYVSPDVLKMINHNHEVFFEEKIVYDQELFHDFYFLSQNFSSIGINAEKALLALLEKLIRLYGKNHNFKNSEISLFSRFMEDRVTEKFSLEETAKSFGLDKYKFLRLFKHETGLTPNNYLILKRIEKSKILLTEGLELADTAIESGFYDTAHFCRKFKEFTGVTPLHYKIS</sequence>
<reference evidence="6 7" key="1">
    <citation type="submission" date="2021-03" db="EMBL/GenBank/DDBJ databases">
        <title>Flavobacterium kribbensis sp. nov, an endophytic bacteria, isolated from soybean.</title>
        <authorList>
            <person name="Lee J."/>
            <person name="Seo J."/>
        </authorList>
    </citation>
    <scope>NUCLEOTIDE SEQUENCE [LARGE SCALE GENOMIC DNA]</scope>
    <source>
        <strain evidence="6 7">BB8</strain>
    </source>
</reference>
<dbReference type="PROSITE" id="PS00041">
    <property type="entry name" value="HTH_ARAC_FAMILY_1"/>
    <property type="match status" value="1"/>
</dbReference>
<dbReference type="InterPro" id="IPR050204">
    <property type="entry name" value="AraC_XylS_family_regulators"/>
</dbReference>
<organism evidence="6 7">
    <name type="scientific">Flavobacterium endoglycinae</name>
    <dbReference type="NCBI Taxonomy" id="2816357"/>
    <lineage>
        <taxon>Bacteria</taxon>
        <taxon>Pseudomonadati</taxon>
        <taxon>Bacteroidota</taxon>
        <taxon>Flavobacteriia</taxon>
        <taxon>Flavobacteriales</taxon>
        <taxon>Flavobacteriaceae</taxon>
        <taxon>Flavobacterium</taxon>
    </lineage>
</organism>
<keyword evidence="3" id="KW-0010">Activator</keyword>
<feature type="domain" description="HTH araC/xylS-type" evidence="5">
    <location>
        <begin position="162"/>
        <end position="259"/>
    </location>
</feature>
<dbReference type="EMBL" id="CP071448">
    <property type="protein sequence ID" value="QSW90149.1"/>
    <property type="molecule type" value="Genomic_DNA"/>
</dbReference>
<dbReference type="InterPro" id="IPR018060">
    <property type="entry name" value="HTH_AraC"/>
</dbReference>
<evidence type="ECO:0000259" key="5">
    <source>
        <dbReference type="PROSITE" id="PS01124"/>
    </source>
</evidence>
<proteinExistence type="predicted"/>
<dbReference type="Pfam" id="PF12833">
    <property type="entry name" value="HTH_18"/>
    <property type="match status" value="1"/>
</dbReference>
<dbReference type="Gene3D" id="1.10.10.60">
    <property type="entry name" value="Homeodomain-like"/>
    <property type="match status" value="2"/>
</dbReference>
<accession>A0ABX7QHN7</accession>
<dbReference type="InterPro" id="IPR037923">
    <property type="entry name" value="HTH-like"/>
</dbReference>
<name>A0ABX7QHN7_9FLAO</name>
<gene>
    <name evidence="6" type="ORF">J0383_04855</name>
</gene>
<dbReference type="Pfam" id="PF02311">
    <property type="entry name" value="AraC_binding"/>
    <property type="match status" value="1"/>
</dbReference>
<dbReference type="PROSITE" id="PS01124">
    <property type="entry name" value="HTH_ARAC_FAMILY_2"/>
    <property type="match status" value="1"/>
</dbReference>
<dbReference type="SMART" id="SM00342">
    <property type="entry name" value="HTH_ARAC"/>
    <property type="match status" value="1"/>
</dbReference>
<dbReference type="InterPro" id="IPR009057">
    <property type="entry name" value="Homeodomain-like_sf"/>
</dbReference>
<dbReference type="Proteomes" id="UP000663440">
    <property type="component" value="Chromosome"/>
</dbReference>
<dbReference type="InterPro" id="IPR018062">
    <property type="entry name" value="HTH_AraC-typ_CS"/>
</dbReference>
<protein>
    <submittedName>
        <fullName evidence="6">Helix-turn-helix transcriptional regulator</fullName>
    </submittedName>
</protein>
<dbReference type="SUPFAM" id="SSF51215">
    <property type="entry name" value="Regulatory protein AraC"/>
    <property type="match status" value="1"/>
</dbReference>
<evidence type="ECO:0000313" key="6">
    <source>
        <dbReference type="EMBL" id="QSW90149.1"/>
    </source>
</evidence>
<evidence type="ECO:0000256" key="1">
    <source>
        <dbReference type="ARBA" id="ARBA00023015"/>
    </source>
</evidence>
<dbReference type="InterPro" id="IPR003313">
    <property type="entry name" value="AraC-bd"/>
</dbReference>